<gene>
    <name evidence="4" type="primary">pglZ</name>
    <name evidence="4" type="ORF">L0P57_03580</name>
</gene>
<dbReference type="Pfam" id="PF25262">
    <property type="entry name" value="DUF7862"/>
    <property type="match status" value="1"/>
</dbReference>
<feature type="domain" description="DUF7862" evidence="1">
    <location>
        <begin position="690"/>
        <end position="768"/>
    </location>
</feature>
<dbReference type="InterPro" id="IPR057184">
    <property type="entry name" value="DUF7862"/>
</dbReference>
<protein>
    <submittedName>
        <fullName evidence="4">BREX-4 system phosphatase PglZ</fullName>
    </submittedName>
</protein>
<reference evidence="4 5" key="1">
    <citation type="submission" date="2022-01" db="EMBL/GenBank/DDBJ databases">
        <title>Collection of gut derived symbiotic bacterial strains cultured from healthy donors.</title>
        <authorList>
            <person name="Lin H."/>
            <person name="Kohout C."/>
            <person name="Waligurski E."/>
            <person name="Pamer E.G."/>
        </authorList>
    </citation>
    <scope>NUCLEOTIDE SEQUENCE [LARGE SCALE GENOMIC DNA]</scope>
    <source>
        <strain evidence="4 5">DFI.7.58</strain>
    </source>
</reference>
<feature type="domain" description="DUF7863" evidence="2">
    <location>
        <begin position="210"/>
        <end position="380"/>
    </location>
</feature>
<evidence type="ECO:0000313" key="5">
    <source>
        <dbReference type="Proteomes" id="UP001298681"/>
    </source>
</evidence>
<dbReference type="Proteomes" id="UP001298681">
    <property type="component" value="Unassembled WGS sequence"/>
</dbReference>
<dbReference type="NCBIfam" id="NF033445">
    <property type="entry name" value="BREX_PglZ_4"/>
    <property type="match status" value="1"/>
</dbReference>
<evidence type="ECO:0000259" key="2">
    <source>
        <dbReference type="Pfam" id="PF25263"/>
    </source>
</evidence>
<feature type="domain" description="DUF7864" evidence="3">
    <location>
        <begin position="4"/>
        <end position="186"/>
    </location>
</feature>
<dbReference type="RefSeq" id="WP_237966462.1">
    <property type="nucleotide sequence ID" value="NZ_JAKNHQ010000003.1"/>
</dbReference>
<evidence type="ECO:0000313" key="4">
    <source>
        <dbReference type="EMBL" id="MCG4610019.1"/>
    </source>
</evidence>
<dbReference type="EMBL" id="JAKNHQ010000003">
    <property type="protein sequence ID" value="MCG4610019.1"/>
    <property type="molecule type" value="Genomic_DNA"/>
</dbReference>
<accession>A0ABS9MHW1</accession>
<dbReference type="InterPro" id="IPR057186">
    <property type="entry name" value="DUF7864"/>
</dbReference>
<dbReference type="Pfam" id="PF25264">
    <property type="entry name" value="DUF7864"/>
    <property type="match status" value="1"/>
</dbReference>
<proteinExistence type="predicted"/>
<organism evidence="4 5">
    <name type="scientific">Anaeromassilibacillus senegalensis</name>
    <dbReference type="NCBI Taxonomy" id="1673717"/>
    <lineage>
        <taxon>Bacteria</taxon>
        <taxon>Bacillati</taxon>
        <taxon>Bacillota</taxon>
        <taxon>Clostridia</taxon>
        <taxon>Eubacteriales</taxon>
        <taxon>Acutalibacteraceae</taxon>
        <taxon>Anaeromassilibacillus</taxon>
    </lineage>
</organism>
<sequence length="776" mass="88499">MTIQEVIKKIDRYLKKDNVEPLIVDVQNKADLEAIMLHYQLPQNVFLCASDAAFCKPDEFPVIPNILERLAHENTNFFVSEITSFLKLKGEKALVQELKELLSMSTEGHAVILTFQCVEYLHTLIKNDRRLDSRICVLEGIPSARPKLIFTAEGIQPTDASALVKGLRGMAKAVESAAAEILYIETAKSKDQYPFSLYTISDLKNPYEVLCHLDAMTSVLPESYGDEENWQYALTEFRKYSSWQQLISAQIGSVNNLDIVISTYKQKASNKKWLWLYFIGLKLFHAGNNSYFNKAIETATSPSGLIHSLYRTILEEDPTDKDFISQYRQRKDLLNSIENPLDEVSGFCKIVQSKGKYALCYLTDNTLQEKELIFKLLDRYSEDFGRAELLDILERIYPDLRAYLTAYHFKSELLDNYFQEYKYQKVVNKIFPDFMTLVEKQAVDRDYNRILPPRSSVIEGIDVTDTQTYFTDAMGVEYLGYIMSRCHALKLMAKVTVCRCELPSITSRNKEFWDVLSTNRFPIISVDKIDKIKHHGEEGYDYSREDRKLPIHLIRELELIDELLKKIKTNLTNGDYQKAILIADHGASRLAVIHGTENLWEMQSSGKHSGRCCPKSEVDERPDSATDAEDFWALANYDRFKGSRKANVEVHGGATLEEVTVPIIEISYLNDAVEVKIMPIDSTATFTGIPEIFVSFRKKAAIKVFSTEKLVDVSVVIDGHTYEAKPTADNFYVVEEMTEIRRAKTYSVDVFAGGMPVATGLPLRVKKESGSEKNIL</sequence>
<dbReference type="InterPro" id="IPR057185">
    <property type="entry name" value="DUF7863"/>
</dbReference>
<keyword evidence="5" id="KW-1185">Reference proteome</keyword>
<evidence type="ECO:0000259" key="3">
    <source>
        <dbReference type="Pfam" id="PF25264"/>
    </source>
</evidence>
<dbReference type="Pfam" id="PF25263">
    <property type="entry name" value="DUF7863"/>
    <property type="match status" value="1"/>
</dbReference>
<evidence type="ECO:0000259" key="1">
    <source>
        <dbReference type="Pfam" id="PF25262"/>
    </source>
</evidence>
<name>A0ABS9MHW1_9FIRM</name>
<comment type="caution">
    <text evidence="4">The sequence shown here is derived from an EMBL/GenBank/DDBJ whole genome shotgun (WGS) entry which is preliminary data.</text>
</comment>